<dbReference type="PANTHER" id="PTHR42847">
    <property type="entry name" value="ALKANESULFONATE MONOOXYGENASE"/>
    <property type="match status" value="1"/>
</dbReference>
<evidence type="ECO:0000256" key="3">
    <source>
        <dbReference type="ARBA" id="ARBA00023002"/>
    </source>
</evidence>
<dbReference type="Gene3D" id="3.20.20.30">
    <property type="entry name" value="Luciferase-like domain"/>
    <property type="match status" value="1"/>
</dbReference>
<dbReference type="GO" id="GO:0046306">
    <property type="term" value="P:alkanesulfonate catabolic process"/>
    <property type="evidence" value="ECO:0007669"/>
    <property type="project" value="TreeGrafter"/>
</dbReference>
<dbReference type="NCBIfam" id="TIGR03619">
    <property type="entry name" value="F420_Rv2161c"/>
    <property type="match status" value="1"/>
</dbReference>
<dbReference type="GO" id="GO:0008726">
    <property type="term" value="F:alkanesulfonate monooxygenase activity"/>
    <property type="evidence" value="ECO:0007669"/>
    <property type="project" value="TreeGrafter"/>
</dbReference>
<evidence type="ECO:0000256" key="1">
    <source>
        <dbReference type="ARBA" id="ARBA00022630"/>
    </source>
</evidence>
<gene>
    <name evidence="6" type="ORF">METZ01_LOCUS17044</name>
</gene>
<keyword evidence="3" id="KW-0560">Oxidoreductase</keyword>
<evidence type="ECO:0000259" key="5">
    <source>
        <dbReference type="Pfam" id="PF00296"/>
    </source>
</evidence>
<evidence type="ECO:0000256" key="2">
    <source>
        <dbReference type="ARBA" id="ARBA00022643"/>
    </source>
</evidence>
<keyword evidence="2" id="KW-0288">FMN</keyword>
<protein>
    <recommendedName>
        <fullName evidence="5">Luciferase-like domain-containing protein</fullName>
    </recommendedName>
</protein>
<dbReference type="AlphaFoldDB" id="A0A381PB72"/>
<dbReference type="Pfam" id="PF00296">
    <property type="entry name" value="Bac_luciferase"/>
    <property type="match status" value="1"/>
</dbReference>
<dbReference type="InterPro" id="IPR050172">
    <property type="entry name" value="SsuD_RutA_monooxygenase"/>
</dbReference>
<evidence type="ECO:0000313" key="6">
    <source>
        <dbReference type="EMBL" id="SUZ64190.1"/>
    </source>
</evidence>
<dbReference type="InterPro" id="IPR036661">
    <property type="entry name" value="Luciferase-like_sf"/>
</dbReference>
<dbReference type="PANTHER" id="PTHR42847:SF4">
    <property type="entry name" value="ALKANESULFONATE MONOOXYGENASE-RELATED"/>
    <property type="match status" value="1"/>
</dbReference>
<evidence type="ECO:0000256" key="4">
    <source>
        <dbReference type="ARBA" id="ARBA00023033"/>
    </source>
</evidence>
<dbReference type="SUPFAM" id="SSF51679">
    <property type="entry name" value="Bacterial luciferase-like"/>
    <property type="match status" value="1"/>
</dbReference>
<organism evidence="6">
    <name type="scientific">marine metagenome</name>
    <dbReference type="NCBI Taxonomy" id="408172"/>
    <lineage>
        <taxon>unclassified sequences</taxon>
        <taxon>metagenomes</taxon>
        <taxon>ecological metagenomes</taxon>
    </lineage>
</organism>
<sequence>MRFGFTLPNNFGVTDPHEVVGLGIEAEQLGFDSLWVNHHVINVGYVHDRLGQAPYHDALVILTWLAAKTGDITLGTSVLVMPYLHPMILAKEISTLDHLSGGRLTLGLGVGSLPEENLILGSDYDSRGEYSNEFIEVLLRLWTQNEASFDGQHWQFQAVVTSPKPLQQPHPPIVIGGNRPPALRRVARLGNGWHPMGISPSGVAERLRFIHDEAEAVGRTNTSFLVQVRRDFDGVDAELIKAYEEAGVTDLVLSCNTGDIQLISETLNSFAASYIQL</sequence>
<name>A0A381PB72_9ZZZZ</name>
<proteinExistence type="predicted"/>
<keyword evidence="1" id="KW-0285">Flavoprotein</keyword>
<accession>A0A381PB72</accession>
<reference evidence="6" key="1">
    <citation type="submission" date="2018-05" db="EMBL/GenBank/DDBJ databases">
        <authorList>
            <person name="Lanie J.A."/>
            <person name="Ng W.-L."/>
            <person name="Kazmierczak K.M."/>
            <person name="Andrzejewski T.M."/>
            <person name="Davidsen T.M."/>
            <person name="Wayne K.J."/>
            <person name="Tettelin H."/>
            <person name="Glass J.I."/>
            <person name="Rusch D."/>
            <person name="Podicherti R."/>
            <person name="Tsui H.-C.T."/>
            <person name="Winkler M.E."/>
        </authorList>
    </citation>
    <scope>NUCLEOTIDE SEQUENCE</scope>
</reference>
<keyword evidence="4" id="KW-0503">Monooxygenase</keyword>
<dbReference type="InterPro" id="IPR011251">
    <property type="entry name" value="Luciferase-like_dom"/>
</dbReference>
<feature type="domain" description="Luciferase-like" evidence="5">
    <location>
        <begin position="1"/>
        <end position="226"/>
    </location>
</feature>
<dbReference type="InterPro" id="IPR019921">
    <property type="entry name" value="Lucif-like_OxRdtase_Rv2161c"/>
</dbReference>
<dbReference type="EMBL" id="UINC01000928">
    <property type="protein sequence ID" value="SUZ64190.1"/>
    <property type="molecule type" value="Genomic_DNA"/>
</dbReference>